<comment type="caution">
    <text evidence="3">The sequence shown here is derived from an EMBL/GenBank/DDBJ whole genome shotgun (WGS) entry which is preliminary data.</text>
</comment>
<dbReference type="NCBIfam" id="NF041384">
    <property type="entry name" value="YHS_seleno_dom"/>
    <property type="match status" value="1"/>
</dbReference>
<dbReference type="EMBL" id="BFBB01000009">
    <property type="protein sequence ID" value="GBF52040.1"/>
    <property type="molecule type" value="Genomic_DNA"/>
</dbReference>
<evidence type="ECO:0000256" key="1">
    <source>
        <dbReference type="SAM" id="SignalP"/>
    </source>
</evidence>
<dbReference type="Proteomes" id="UP000245133">
    <property type="component" value="Unassembled WGS sequence"/>
</dbReference>
<keyword evidence="1" id="KW-0732">Signal</keyword>
<evidence type="ECO:0000259" key="2">
    <source>
        <dbReference type="Pfam" id="PF04945"/>
    </source>
</evidence>
<sequence length="149" mass="17336">MPKVNFKQSLVLFFLVLSASLSSEPINQSFFRKVAVEGTDVVAYFTEKKAIPGKREFSYEWKGAKWYFSSQKHLDLFKKSPETYTPAYGGFCAFAMSEGERYGISPEAWHIENGKLYLNYDKEVHEEWLQKRAELIKKADKAWQVESKK</sequence>
<protein>
    <submittedName>
        <fullName evidence="3">YHS domain family protein</fullName>
    </submittedName>
</protein>
<reference evidence="3 4" key="1">
    <citation type="submission" date="2018-02" db="EMBL/GenBank/DDBJ databases">
        <title>Novel Leptospira species isolated from soil and water in Japan.</title>
        <authorList>
            <person name="Nakao R."/>
            <person name="Masuzawa T."/>
        </authorList>
    </citation>
    <scope>NUCLEOTIDE SEQUENCE [LARGE SCALE GENOMIC DNA]</scope>
    <source>
        <strain evidence="3 4">YH101</strain>
    </source>
</reference>
<evidence type="ECO:0000313" key="3">
    <source>
        <dbReference type="EMBL" id="GBF52040.1"/>
    </source>
</evidence>
<dbReference type="AlphaFoldDB" id="A0A2P2E596"/>
<organism evidence="3 4">
    <name type="scientific">Leptospira ryugenii</name>
    <dbReference type="NCBI Taxonomy" id="1917863"/>
    <lineage>
        <taxon>Bacteria</taxon>
        <taxon>Pseudomonadati</taxon>
        <taxon>Spirochaetota</taxon>
        <taxon>Spirochaetia</taxon>
        <taxon>Leptospirales</taxon>
        <taxon>Leptospiraceae</taxon>
        <taxon>Leptospira</taxon>
    </lineage>
</organism>
<gene>
    <name evidence="3" type="ORF">LPTSP4_35780</name>
</gene>
<evidence type="ECO:0000313" key="4">
    <source>
        <dbReference type="Proteomes" id="UP000245133"/>
    </source>
</evidence>
<keyword evidence="4" id="KW-1185">Reference proteome</keyword>
<dbReference type="RefSeq" id="WP_108978418.1">
    <property type="nucleotide sequence ID" value="NZ_BFBB01000009.1"/>
</dbReference>
<proteinExistence type="predicted"/>
<dbReference type="Pfam" id="PF04945">
    <property type="entry name" value="YHS"/>
    <property type="match status" value="1"/>
</dbReference>
<dbReference type="InterPro" id="IPR007029">
    <property type="entry name" value="YHS_dom"/>
</dbReference>
<name>A0A2P2E596_9LEPT</name>
<accession>A0A2P2E596</accession>
<feature type="domain" description="YHS" evidence="2">
    <location>
        <begin position="42"/>
        <end position="87"/>
    </location>
</feature>
<feature type="chain" id="PRO_5015104762" evidence="1">
    <location>
        <begin position="24"/>
        <end position="149"/>
    </location>
</feature>
<feature type="signal peptide" evidence="1">
    <location>
        <begin position="1"/>
        <end position="23"/>
    </location>
</feature>
<dbReference type="OrthoDB" id="344729at2"/>